<evidence type="ECO:0000256" key="5">
    <source>
        <dbReference type="ARBA" id="ARBA00022695"/>
    </source>
</evidence>
<dbReference type="GO" id="GO:0003887">
    <property type="term" value="F:DNA-directed DNA polymerase activity"/>
    <property type="evidence" value="ECO:0007669"/>
    <property type="project" value="UniProtKB-KW"/>
</dbReference>
<dbReference type="Gene3D" id="3.20.20.140">
    <property type="entry name" value="Metal-dependent hydrolases"/>
    <property type="match status" value="1"/>
</dbReference>
<protein>
    <recommendedName>
        <fullName evidence="2">DNA-directed DNA polymerase</fullName>
        <ecNumber evidence="2">2.7.7.7</ecNumber>
    </recommendedName>
</protein>
<name>A0A1F7X3M5_9BACT</name>
<dbReference type="PANTHER" id="PTHR36928:SF1">
    <property type="entry name" value="PHOSPHATASE YCDX-RELATED"/>
    <property type="match status" value="1"/>
</dbReference>
<evidence type="ECO:0000259" key="9">
    <source>
        <dbReference type="SMART" id="SM00278"/>
    </source>
</evidence>
<evidence type="ECO:0000259" key="10">
    <source>
        <dbReference type="SMART" id="SM00483"/>
    </source>
</evidence>
<dbReference type="InterPro" id="IPR016195">
    <property type="entry name" value="Pol/histidinol_Pase-like"/>
</dbReference>
<dbReference type="GO" id="GO:0003677">
    <property type="term" value="F:DNA binding"/>
    <property type="evidence" value="ECO:0007669"/>
    <property type="project" value="InterPro"/>
</dbReference>
<dbReference type="GO" id="GO:0042578">
    <property type="term" value="F:phosphoric ester hydrolase activity"/>
    <property type="evidence" value="ECO:0007669"/>
    <property type="project" value="TreeGrafter"/>
</dbReference>
<dbReference type="PANTHER" id="PTHR36928">
    <property type="entry name" value="PHOSPHATASE YCDX-RELATED"/>
    <property type="match status" value="1"/>
</dbReference>
<dbReference type="CDD" id="cd00141">
    <property type="entry name" value="NT_POLXc"/>
    <property type="match status" value="1"/>
</dbReference>
<feature type="domain" description="Helix-hairpin-helix DNA-binding motif class 1" evidence="9">
    <location>
        <begin position="134"/>
        <end position="153"/>
    </location>
</feature>
<dbReference type="Pfam" id="PF14520">
    <property type="entry name" value="HHH_5"/>
    <property type="match status" value="1"/>
</dbReference>
<dbReference type="InterPro" id="IPR002054">
    <property type="entry name" value="DNA-dir_DNA_pol_X"/>
</dbReference>
<organism evidence="11 12">
    <name type="scientific">Candidatus Woesebacteria bacterium RBG_13_46_13</name>
    <dbReference type="NCBI Taxonomy" id="1802479"/>
    <lineage>
        <taxon>Bacteria</taxon>
        <taxon>Candidatus Woeseibacteriota</taxon>
    </lineage>
</organism>
<evidence type="ECO:0000256" key="4">
    <source>
        <dbReference type="ARBA" id="ARBA00022679"/>
    </source>
</evidence>
<dbReference type="GO" id="GO:0005829">
    <property type="term" value="C:cytosol"/>
    <property type="evidence" value="ECO:0007669"/>
    <property type="project" value="TreeGrafter"/>
</dbReference>
<dbReference type="Gene3D" id="1.10.150.20">
    <property type="entry name" value="5' to 3' exonuclease, C-terminal subdomain"/>
    <property type="match status" value="1"/>
</dbReference>
<dbReference type="EC" id="2.7.7.7" evidence="2"/>
<evidence type="ECO:0000256" key="2">
    <source>
        <dbReference type="ARBA" id="ARBA00012417"/>
    </source>
</evidence>
<feature type="domain" description="DNA-directed DNA polymerase X" evidence="10">
    <location>
        <begin position="7"/>
        <end position="323"/>
    </location>
</feature>
<keyword evidence="6" id="KW-0235">DNA replication</keyword>
<dbReference type="InterPro" id="IPR043519">
    <property type="entry name" value="NT_sf"/>
</dbReference>
<evidence type="ECO:0000256" key="1">
    <source>
        <dbReference type="ARBA" id="ARBA00001946"/>
    </source>
</evidence>
<keyword evidence="5" id="KW-0548">Nucleotidyltransferase</keyword>
<dbReference type="PIRSF" id="PIRSF005047">
    <property type="entry name" value="UCP005047_YshC"/>
    <property type="match status" value="1"/>
</dbReference>
<dbReference type="SMART" id="SM00278">
    <property type="entry name" value="HhH1"/>
    <property type="match status" value="3"/>
</dbReference>
<dbReference type="STRING" id="1802479.A2Y68_03720"/>
<dbReference type="AlphaFoldDB" id="A0A1F7X3M5"/>
<feature type="domain" description="Helix-hairpin-helix DNA-binding motif class 1" evidence="9">
    <location>
        <begin position="59"/>
        <end position="78"/>
    </location>
</feature>
<proteinExistence type="predicted"/>
<accession>A0A1F7X3M5</accession>
<evidence type="ECO:0000313" key="11">
    <source>
        <dbReference type="EMBL" id="OGM09704.1"/>
    </source>
</evidence>
<evidence type="ECO:0000313" key="12">
    <source>
        <dbReference type="Proteomes" id="UP000176778"/>
    </source>
</evidence>
<dbReference type="SMART" id="SM00483">
    <property type="entry name" value="POLXc"/>
    <property type="match status" value="1"/>
</dbReference>
<evidence type="ECO:0000256" key="3">
    <source>
        <dbReference type="ARBA" id="ARBA00022634"/>
    </source>
</evidence>
<evidence type="ECO:0000256" key="6">
    <source>
        <dbReference type="ARBA" id="ARBA00022705"/>
    </source>
</evidence>
<dbReference type="Gene3D" id="1.10.150.110">
    <property type="entry name" value="DNA polymerase beta, N-terminal domain-like"/>
    <property type="match status" value="1"/>
</dbReference>
<dbReference type="Gene3D" id="3.30.210.10">
    <property type="entry name" value="DNA polymerase, thumb domain"/>
    <property type="match status" value="1"/>
</dbReference>
<evidence type="ECO:0000256" key="7">
    <source>
        <dbReference type="ARBA" id="ARBA00022932"/>
    </source>
</evidence>
<sequence>MKLTKTMTNLQIAELLRAVAASYQLKDADKNKFRIIAYQRAADAVEHASSELKDLWDEGKLKEVPGIGESIASHLDELFRTGNSKHFQAVMKGLPPAMFELMEVPGIGAKTAYRLVSELKIGSVSELERAAKEGKISGLEGFGEQSQADIAKSIAETKGRTKRHLLPYALQIAEDLIAWLKNDKSVKKVDPLGSLRRQAATVGDIDIAAASDNGPAVLEHFTRYPKAVRTLEKGDRSASLVLPGDIQVDLMVQPPEAYGALLQHFTGSKHHNIALREYAIKHGMSLSEYGIKRAKAGGIKKFADEESFYRYLGMEWIPPELREDSGEIEAALENKLPKLVEASEIKADLQIHSSFDIETSHDIGESSMAEIVETANSLAYEYLAFTEHNPSKSQHSAGQIVELLKRKREAIDKINYSIVKSKTGSVKKVFNSLEVDILPEGGLPVPEEGLDILDFALVSVHSSFRLAKGDMTKRVLSGLSHPKAKIFAHPTARKLNEREGIELNWPEIFEFCIKNRKWLEINADPMRLDLPDNLVHDAVKAGVKLTLGTDAHHKDGLNNMPYGVSVARRGWATKEDIVNTRNLDQFENLLGRL</sequence>
<dbReference type="Proteomes" id="UP000176778">
    <property type="component" value="Unassembled WGS sequence"/>
</dbReference>
<comment type="catalytic activity">
    <reaction evidence="8">
        <text>DNA(n) + a 2'-deoxyribonucleoside 5'-triphosphate = DNA(n+1) + diphosphate</text>
        <dbReference type="Rhea" id="RHEA:22508"/>
        <dbReference type="Rhea" id="RHEA-COMP:17339"/>
        <dbReference type="Rhea" id="RHEA-COMP:17340"/>
        <dbReference type="ChEBI" id="CHEBI:33019"/>
        <dbReference type="ChEBI" id="CHEBI:61560"/>
        <dbReference type="ChEBI" id="CHEBI:173112"/>
        <dbReference type="EC" id="2.7.7.7"/>
    </reaction>
</comment>
<dbReference type="InterPro" id="IPR037160">
    <property type="entry name" value="DNA_Pol_thumb_sf"/>
</dbReference>
<dbReference type="SUPFAM" id="SSF47802">
    <property type="entry name" value="DNA polymerase beta, N-terminal domain-like"/>
    <property type="match status" value="1"/>
</dbReference>
<dbReference type="SUPFAM" id="SSF158702">
    <property type="entry name" value="Sec63 N-terminal domain-like"/>
    <property type="match status" value="1"/>
</dbReference>
<evidence type="ECO:0000256" key="8">
    <source>
        <dbReference type="ARBA" id="ARBA00049244"/>
    </source>
</evidence>
<keyword evidence="7" id="KW-0239">DNA-directed DNA polymerase</keyword>
<dbReference type="GO" id="GO:0008270">
    <property type="term" value="F:zinc ion binding"/>
    <property type="evidence" value="ECO:0007669"/>
    <property type="project" value="TreeGrafter"/>
</dbReference>
<dbReference type="InterPro" id="IPR022311">
    <property type="entry name" value="PolX-like"/>
</dbReference>
<keyword evidence="3" id="KW-0237">DNA synthesis</keyword>
<comment type="caution">
    <text evidence="11">The sequence shown here is derived from an EMBL/GenBank/DDBJ whole genome shotgun (WGS) entry which is preliminary data.</text>
</comment>
<dbReference type="InterPro" id="IPR003583">
    <property type="entry name" value="Hlx-hairpin-Hlx_DNA-bd_motif"/>
</dbReference>
<dbReference type="InterPro" id="IPR029398">
    <property type="entry name" value="PolB_thumb"/>
</dbReference>
<feature type="domain" description="Helix-hairpin-helix DNA-binding motif class 1" evidence="9">
    <location>
        <begin position="99"/>
        <end position="118"/>
    </location>
</feature>
<dbReference type="EMBL" id="MGFR01000003">
    <property type="protein sequence ID" value="OGM09704.1"/>
    <property type="molecule type" value="Genomic_DNA"/>
</dbReference>
<dbReference type="Gene3D" id="3.30.460.10">
    <property type="entry name" value="Beta Polymerase, domain 2"/>
    <property type="match status" value="1"/>
</dbReference>
<keyword evidence="4" id="KW-0808">Transferase</keyword>
<gene>
    <name evidence="11" type="ORF">A2Y68_03720</name>
</gene>
<dbReference type="Pfam" id="PF14791">
    <property type="entry name" value="DNA_pol_B_thumb"/>
    <property type="match status" value="1"/>
</dbReference>
<dbReference type="SUPFAM" id="SSF89550">
    <property type="entry name" value="PHP domain-like"/>
    <property type="match status" value="1"/>
</dbReference>
<dbReference type="InterPro" id="IPR027421">
    <property type="entry name" value="DNA_pol_lamdba_lyase_dom_sf"/>
</dbReference>
<dbReference type="Pfam" id="PF14716">
    <property type="entry name" value="HHH_8"/>
    <property type="match status" value="1"/>
</dbReference>
<comment type="cofactor">
    <cofactor evidence="1">
        <name>Mg(2+)</name>
        <dbReference type="ChEBI" id="CHEBI:18420"/>
    </cofactor>
</comment>
<dbReference type="SUPFAM" id="SSF81301">
    <property type="entry name" value="Nucleotidyltransferase"/>
    <property type="match status" value="1"/>
</dbReference>
<dbReference type="InterPro" id="IPR050243">
    <property type="entry name" value="PHP_phosphatase"/>
</dbReference>
<reference evidence="11 12" key="1">
    <citation type="journal article" date="2016" name="Nat. Commun.">
        <title>Thousands of microbial genomes shed light on interconnected biogeochemical processes in an aquifer system.</title>
        <authorList>
            <person name="Anantharaman K."/>
            <person name="Brown C.T."/>
            <person name="Hug L.A."/>
            <person name="Sharon I."/>
            <person name="Castelle C.J."/>
            <person name="Probst A.J."/>
            <person name="Thomas B.C."/>
            <person name="Singh A."/>
            <person name="Wilkins M.J."/>
            <person name="Karaoz U."/>
            <person name="Brodie E.L."/>
            <person name="Williams K.H."/>
            <person name="Hubbard S.S."/>
            <person name="Banfield J.F."/>
        </authorList>
    </citation>
    <scope>NUCLEOTIDE SEQUENCE [LARGE SCALE GENOMIC DNA]</scope>
</reference>
<dbReference type="GO" id="GO:0006281">
    <property type="term" value="P:DNA repair"/>
    <property type="evidence" value="ECO:0007669"/>
    <property type="project" value="InterPro"/>
</dbReference>
<dbReference type="InterPro" id="IPR010996">
    <property type="entry name" value="HHH_MUS81"/>
</dbReference>